<evidence type="ECO:0000313" key="2">
    <source>
        <dbReference type="Proteomes" id="UP000053099"/>
    </source>
</evidence>
<name>A0A0N1KQB6_THESC</name>
<gene>
    <name evidence="1" type="ORF">AN926_01400</name>
</gene>
<evidence type="ECO:0000313" key="1">
    <source>
        <dbReference type="EMBL" id="KPD32879.1"/>
    </source>
</evidence>
<dbReference type="PATRIC" id="fig|37636.3.peg.1440"/>
<protein>
    <submittedName>
        <fullName evidence="1">Uncharacterized protein</fullName>
    </submittedName>
</protein>
<accession>A0A0N1KQB6</accession>
<organism evidence="1 2">
    <name type="scientific">Thermus scotoductus</name>
    <dbReference type="NCBI Taxonomy" id="37636"/>
    <lineage>
        <taxon>Bacteria</taxon>
        <taxon>Thermotogati</taxon>
        <taxon>Deinococcota</taxon>
        <taxon>Deinococci</taxon>
        <taxon>Thermales</taxon>
        <taxon>Thermaceae</taxon>
        <taxon>Thermus</taxon>
    </lineage>
</organism>
<sequence length="91" mass="10127">MSGAQVFARKVRRLVLNRQGTEAQIFLLTPGGEGFLYLRSDGFAHFAQGLGAEEVVGFALGKGRVELRFQDGSALTLRYRLGRWVKVLHFS</sequence>
<dbReference type="Proteomes" id="UP000053099">
    <property type="component" value="Unassembled WGS sequence"/>
</dbReference>
<comment type="caution">
    <text evidence="1">The sequence shown here is derived from an EMBL/GenBank/DDBJ whole genome shotgun (WGS) entry which is preliminary data.</text>
</comment>
<dbReference type="AlphaFoldDB" id="A0A0N1KQB6"/>
<reference evidence="1 2" key="1">
    <citation type="submission" date="2015-09" db="EMBL/GenBank/DDBJ databases">
        <title>Draft genome sequence of Thermus scotoductus strain K1 isolated from a geothermal spring in Nagorno-Karabakh, Armenia.</title>
        <authorList>
            <person name="Saghatelyan A."/>
            <person name="Poghosyan L."/>
            <person name="Panosyan H."/>
            <person name="Birkeland N.-K."/>
        </authorList>
    </citation>
    <scope>NUCLEOTIDE SEQUENCE [LARGE SCALE GENOMIC DNA]</scope>
    <source>
        <strain evidence="1 2">K1</strain>
    </source>
</reference>
<proteinExistence type="predicted"/>
<dbReference type="EMBL" id="LJJR01000004">
    <property type="protein sequence ID" value="KPD32879.1"/>
    <property type="molecule type" value="Genomic_DNA"/>
</dbReference>